<dbReference type="Proteomes" id="UP000324832">
    <property type="component" value="Unassembled WGS sequence"/>
</dbReference>
<dbReference type="GO" id="GO:0004725">
    <property type="term" value="F:protein tyrosine phosphatase activity"/>
    <property type="evidence" value="ECO:0007669"/>
    <property type="project" value="InterPro"/>
</dbReference>
<evidence type="ECO:0000313" key="2">
    <source>
        <dbReference type="EMBL" id="VVD01041.1"/>
    </source>
</evidence>
<feature type="non-terminal residue" evidence="2">
    <location>
        <position position="243"/>
    </location>
</feature>
<dbReference type="PRINTS" id="PR00700">
    <property type="entry name" value="PRTYPHPHTASE"/>
</dbReference>
<dbReference type="PANTHER" id="PTHR19134:SF449">
    <property type="entry name" value="TYROSINE-PROTEIN PHOSPHATASE 1"/>
    <property type="match status" value="1"/>
</dbReference>
<dbReference type="InterPro" id="IPR000242">
    <property type="entry name" value="PTP_cat"/>
</dbReference>
<dbReference type="SMART" id="SM00404">
    <property type="entry name" value="PTPc_motif"/>
    <property type="match status" value="1"/>
</dbReference>
<accession>A0A5E4QSR9</accession>
<dbReference type="InterPro" id="IPR029021">
    <property type="entry name" value="Prot-tyrosine_phosphatase-like"/>
</dbReference>
<gene>
    <name evidence="2" type="ORF">LSINAPIS_LOCUS11559</name>
</gene>
<dbReference type="AlphaFoldDB" id="A0A5E4QSR9"/>
<reference evidence="2 3" key="1">
    <citation type="submission" date="2017-07" db="EMBL/GenBank/DDBJ databases">
        <authorList>
            <person name="Talla V."/>
            <person name="Backstrom N."/>
        </authorList>
    </citation>
    <scope>NUCLEOTIDE SEQUENCE [LARGE SCALE GENOMIC DNA]</scope>
</reference>
<dbReference type="InterPro" id="IPR050348">
    <property type="entry name" value="Protein-Tyr_Phosphatase"/>
</dbReference>
<sequence length="243" mass="29017">VIIEERFLLQFHYTQWHSHTCPFSNALLEFRRRVRAVVELAEEEDCFDVFGYLKKLRQSRKGLIENEEQYKFVYDTLEEHVVCGVSWFPVSDLSQRLKQKSQRDPVTKLNEYQKEYQQICKQTPRFTIGDSDNFRPYLTSFQGNSFTDYINAVFVDGYTKPREYIVTEWPLVLTQGEFWSLVYDYECAAVVVLCVPPKNSQQYPPFWPEGRHPKKYGPVFTIDHVSHNHYTNIKTWIFRINKK</sequence>
<dbReference type="PROSITE" id="PS50055">
    <property type="entry name" value="TYR_PHOSPHATASE_PTP"/>
    <property type="match status" value="1"/>
</dbReference>
<dbReference type="EMBL" id="FZQP02005122">
    <property type="protein sequence ID" value="VVD01041.1"/>
    <property type="molecule type" value="Genomic_DNA"/>
</dbReference>
<protein>
    <recommendedName>
        <fullName evidence="1">Tyrosine-protein phosphatase domain-containing protein</fullName>
    </recommendedName>
</protein>
<dbReference type="PANTHER" id="PTHR19134">
    <property type="entry name" value="RECEPTOR-TYPE TYROSINE-PROTEIN PHOSPHATASE"/>
    <property type="match status" value="1"/>
</dbReference>
<feature type="non-terminal residue" evidence="2">
    <location>
        <position position="1"/>
    </location>
</feature>
<dbReference type="Pfam" id="PF00102">
    <property type="entry name" value="Y_phosphatase"/>
    <property type="match status" value="2"/>
</dbReference>
<keyword evidence="3" id="KW-1185">Reference proteome</keyword>
<dbReference type="InterPro" id="IPR003595">
    <property type="entry name" value="Tyr_Pase_cat"/>
</dbReference>
<dbReference type="Gene3D" id="3.90.190.10">
    <property type="entry name" value="Protein tyrosine phosphatase superfamily"/>
    <property type="match status" value="2"/>
</dbReference>
<organism evidence="2 3">
    <name type="scientific">Leptidea sinapis</name>
    <dbReference type="NCBI Taxonomy" id="189913"/>
    <lineage>
        <taxon>Eukaryota</taxon>
        <taxon>Metazoa</taxon>
        <taxon>Ecdysozoa</taxon>
        <taxon>Arthropoda</taxon>
        <taxon>Hexapoda</taxon>
        <taxon>Insecta</taxon>
        <taxon>Pterygota</taxon>
        <taxon>Neoptera</taxon>
        <taxon>Endopterygota</taxon>
        <taxon>Lepidoptera</taxon>
        <taxon>Glossata</taxon>
        <taxon>Ditrysia</taxon>
        <taxon>Papilionoidea</taxon>
        <taxon>Pieridae</taxon>
        <taxon>Dismorphiinae</taxon>
        <taxon>Leptidea</taxon>
    </lineage>
</organism>
<feature type="domain" description="Tyrosine-protein phosphatase" evidence="1">
    <location>
        <begin position="124"/>
        <end position="219"/>
    </location>
</feature>
<name>A0A5E4QSR9_9NEOP</name>
<evidence type="ECO:0000313" key="3">
    <source>
        <dbReference type="Proteomes" id="UP000324832"/>
    </source>
</evidence>
<dbReference type="SUPFAM" id="SSF52799">
    <property type="entry name" value="(Phosphotyrosine protein) phosphatases II"/>
    <property type="match status" value="2"/>
</dbReference>
<evidence type="ECO:0000259" key="1">
    <source>
        <dbReference type="PROSITE" id="PS50055"/>
    </source>
</evidence>
<proteinExistence type="predicted"/>